<dbReference type="OrthoDB" id="4327074at2759"/>
<proteinExistence type="predicted"/>
<evidence type="ECO:0000313" key="2">
    <source>
        <dbReference type="EMBL" id="GBP84116.1"/>
    </source>
</evidence>
<dbReference type="EMBL" id="BGZK01001659">
    <property type="protein sequence ID" value="GBP84116.1"/>
    <property type="molecule type" value="Genomic_DNA"/>
</dbReference>
<dbReference type="Pfam" id="PF03184">
    <property type="entry name" value="DDE_1"/>
    <property type="match status" value="1"/>
</dbReference>
<evidence type="ECO:0000313" key="3">
    <source>
        <dbReference type="Proteomes" id="UP000299102"/>
    </source>
</evidence>
<feature type="domain" description="DDE-1" evidence="1">
    <location>
        <begin position="72"/>
        <end position="138"/>
    </location>
</feature>
<protein>
    <recommendedName>
        <fullName evidence="1">DDE-1 domain-containing protein</fullName>
    </recommendedName>
</protein>
<reference evidence="2 3" key="1">
    <citation type="journal article" date="2019" name="Commun. Biol.">
        <title>The bagworm genome reveals a unique fibroin gene that provides high tensile strength.</title>
        <authorList>
            <person name="Kono N."/>
            <person name="Nakamura H."/>
            <person name="Ohtoshi R."/>
            <person name="Tomita M."/>
            <person name="Numata K."/>
            <person name="Arakawa K."/>
        </authorList>
    </citation>
    <scope>NUCLEOTIDE SEQUENCE [LARGE SCALE GENOMIC DNA]</scope>
</reference>
<dbReference type="GO" id="GO:0003676">
    <property type="term" value="F:nucleic acid binding"/>
    <property type="evidence" value="ECO:0007669"/>
    <property type="project" value="InterPro"/>
</dbReference>
<dbReference type="InterPro" id="IPR004875">
    <property type="entry name" value="DDE_SF_endonuclease_dom"/>
</dbReference>
<gene>
    <name evidence="2" type="ORF">EVAR_79228_1</name>
</gene>
<dbReference type="AlphaFoldDB" id="A0A4C1Z697"/>
<keyword evidence="3" id="KW-1185">Reference proteome</keyword>
<evidence type="ECO:0000259" key="1">
    <source>
        <dbReference type="Pfam" id="PF03184"/>
    </source>
</evidence>
<name>A0A4C1Z697_EUMVA</name>
<dbReference type="STRING" id="151549.A0A4C1Z697"/>
<dbReference type="Proteomes" id="UP000299102">
    <property type="component" value="Unassembled WGS sequence"/>
</dbReference>
<comment type="caution">
    <text evidence="2">The sequence shown here is derived from an EMBL/GenBank/DDBJ whole genome shotgun (WGS) entry which is preliminary data.</text>
</comment>
<sequence>MDNHSPKPSKIITQRGIKQVGAVTSVEFGRLVTGAISTIAEGGHTTPFFLFPLKRYQDHMIREGPIGYSGAGNATGWMQDAEFLLFLEHFKKQAKSTIDQKCLLLLDNHASHISIKTLDFYKRNAIVVMSFPPHCTHFSR</sequence>
<accession>A0A4C1Z697</accession>
<organism evidence="2 3">
    <name type="scientific">Eumeta variegata</name>
    <name type="common">Bagworm moth</name>
    <name type="synonym">Eumeta japonica</name>
    <dbReference type="NCBI Taxonomy" id="151549"/>
    <lineage>
        <taxon>Eukaryota</taxon>
        <taxon>Metazoa</taxon>
        <taxon>Ecdysozoa</taxon>
        <taxon>Arthropoda</taxon>
        <taxon>Hexapoda</taxon>
        <taxon>Insecta</taxon>
        <taxon>Pterygota</taxon>
        <taxon>Neoptera</taxon>
        <taxon>Endopterygota</taxon>
        <taxon>Lepidoptera</taxon>
        <taxon>Glossata</taxon>
        <taxon>Ditrysia</taxon>
        <taxon>Tineoidea</taxon>
        <taxon>Psychidae</taxon>
        <taxon>Oiketicinae</taxon>
        <taxon>Eumeta</taxon>
    </lineage>
</organism>